<dbReference type="EMBL" id="FQWY01000025">
    <property type="protein sequence ID" value="SHH03869.1"/>
    <property type="molecule type" value="Genomic_DNA"/>
</dbReference>
<evidence type="ECO:0000256" key="1">
    <source>
        <dbReference type="SAM" id="Coils"/>
    </source>
</evidence>
<sequence>MIKRSFWTKVLGVFLIGGLLLGTGSLALAAGGKMGIGQDQMVNQGMGRGIDLEEKWGSILEKLVSRSLITSEQAETLKDLAAEKMKERQEFRKNMKAMMLEERQKARKERREEKDPLLSDAVEKGIITSEQAENIMQAMREEREKERKQEIQDKLAELVAKGTITQEQADKLLAKIEEEMEKRQADMAKRATMTAEEWREYIKNREKPNVLQNVLDAGVITIDQAKEVSKAIRLPGGKGMMKRGNGNNCPFNQR</sequence>
<dbReference type="RefSeq" id="WP_073092374.1">
    <property type="nucleotide sequence ID" value="NZ_FQWY01000025.1"/>
</dbReference>
<dbReference type="AlphaFoldDB" id="A0A1M5PQN6"/>
<evidence type="ECO:0000313" key="2">
    <source>
        <dbReference type="EMBL" id="SHH03869.1"/>
    </source>
</evidence>
<dbReference type="STRING" id="1123382.SAMN02745221_01534"/>
<evidence type="ECO:0000313" key="3">
    <source>
        <dbReference type="Proteomes" id="UP000242329"/>
    </source>
</evidence>
<dbReference type="Proteomes" id="UP000242329">
    <property type="component" value="Unassembled WGS sequence"/>
</dbReference>
<keyword evidence="3" id="KW-1185">Reference proteome</keyword>
<reference evidence="3" key="1">
    <citation type="submission" date="2016-11" db="EMBL/GenBank/DDBJ databases">
        <authorList>
            <person name="Varghese N."/>
            <person name="Submissions S."/>
        </authorList>
    </citation>
    <scope>NUCLEOTIDE SEQUENCE [LARGE SCALE GENOMIC DNA]</scope>
    <source>
        <strain evidence="3">DSM 11003</strain>
    </source>
</reference>
<keyword evidence="1" id="KW-0175">Coiled coil</keyword>
<name>A0A1M5PQN6_9FIRM</name>
<protein>
    <submittedName>
        <fullName evidence="2">Uncharacterized protein</fullName>
    </submittedName>
</protein>
<proteinExistence type="predicted"/>
<organism evidence="2 3">
    <name type="scientific">Thermosyntropha lipolytica DSM 11003</name>
    <dbReference type="NCBI Taxonomy" id="1123382"/>
    <lineage>
        <taxon>Bacteria</taxon>
        <taxon>Bacillati</taxon>
        <taxon>Bacillota</taxon>
        <taxon>Clostridia</taxon>
        <taxon>Eubacteriales</taxon>
        <taxon>Syntrophomonadaceae</taxon>
        <taxon>Thermosyntropha</taxon>
    </lineage>
</organism>
<feature type="coiled-coil region" evidence="1">
    <location>
        <begin position="74"/>
        <end position="186"/>
    </location>
</feature>
<accession>A0A1M5PQN6</accession>
<gene>
    <name evidence="2" type="ORF">SAMN02745221_01534</name>
</gene>